<keyword evidence="2" id="KW-1185">Reference proteome</keyword>
<accession>A0ACB0XYW4</accession>
<dbReference type="Proteomes" id="UP001497535">
    <property type="component" value="Unassembled WGS sequence"/>
</dbReference>
<evidence type="ECO:0000313" key="2">
    <source>
        <dbReference type="Proteomes" id="UP001497535"/>
    </source>
</evidence>
<protein>
    <submittedName>
        <fullName evidence="1">Uncharacterized protein</fullName>
    </submittedName>
</protein>
<organism evidence="1 2">
    <name type="scientific">Meloidogyne enterolobii</name>
    <name type="common">Root-knot nematode worm</name>
    <name type="synonym">Meloidogyne mayaguensis</name>
    <dbReference type="NCBI Taxonomy" id="390850"/>
    <lineage>
        <taxon>Eukaryota</taxon>
        <taxon>Metazoa</taxon>
        <taxon>Ecdysozoa</taxon>
        <taxon>Nematoda</taxon>
        <taxon>Chromadorea</taxon>
        <taxon>Rhabditida</taxon>
        <taxon>Tylenchina</taxon>
        <taxon>Tylenchomorpha</taxon>
        <taxon>Tylenchoidea</taxon>
        <taxon>Meloidogynidae</taxon>
        <taxon>Meloidogyninae</taxon>
        <taxon>Meloidogyne</taxon>
    </lineage>
</organism>
<name>A0ACB0XYW4_MELEN</name>
<sequence>MAVIFKDNNILLGTCGFYGDVLQLKKLLQLRQNQYKFNYQHQMTTEMFASMLSRILYSRRFFPFYTGCIAGGIDTKGFFIFIGF</sequence>
<proteinExistence type="predicted"/>
<dbReference type="EMBL" id="CAVMJV010000004">
    <property type="protein sequence ID" value="CAK5024236.1"/>
    <property type="molecule type" value="Genomic_DNA"/>
</dbReference>
<gene>
    <name evidence="1" type="ORF">MENTE1834_LOCUS5438</name>
</gene>
<comment type="caution">
    <text evidence="1">The sequence shown here is derived from an EMBL/GenBank/DDBJ whole genome shotgun (WGS) entry which is preliminary data.</text>
</comment>
<evidence type="ECO:0000313" key="1">
    <source>
        <dbReference type="EMBL" id="CAK5024236.1"/>
    </source>
</evidence>
<reference evidence="1" key="1">
    <citation type="submission" date="2023-11" db="EMBL/GenBank/DDBJ databases">
        <authorList>
            <person name="Poullet M."/>
        </authorList>
    </citation>
    <scope>NUCLEOTIDE SEQUENCE</scope>
    <source>
        <strain evidence="1">E1834</strain>
    </source>
</reference>